<dbReference type="Proteomes" id="UP001302316">
    <property type="component" value="Unassembled WGS sequence"/>
</dbReference>
<evidence type="ECO:0000313" key="2">
    <source>
        <dbReference type="EMBL" id="MEA5444228.1"/>
    </source>
</evidence>
<gene>
    <name evidence="2" type="ORF">VCB98_00155</name>
</gene>
<reference evidence="2 3" key="1">
    <citation type="submission" date="2023-12" db="EMBL/GenBank/DDBJ databases">
        <title>Whole-genome sequencing of halo(alkali)philic microorganisms from hypersaline lakes.</title>
        <authorList>
            <person name="Sorokin D.Y."/>
            <person name="Merkel A.Y."/>
            <person name="Messina E."/>
            <person name="Yakimov M."/>
        </authorList>
    </citation>
    <scope>NUCLEOTIDE SEQUENCE [LARGE SCALE GENOMIC DNA]</scope>
    <source>
        <strain evidence="2 3">AB-CW1</strain>
    </source>
</reference>
<comment type="caution">
    <text evidence="2">The sequence shown here is derived from an EMBL/GenBank/DDBJ whole genome shotgun (WGS) entry which is preliminary data.</text>
</comment>
<dbReference type="RefSeq" id="WP_346049220.1">
    <property type="nucleotide sequence ID" value="NZ_JAYGII010000001.1"/>
</dbReference>
<name>A0AAP6JCE2_9GAMM</name>
<sequence length="129" mass="14135">MNHSLKYLALAATTMLFLGFGNMAWAACTSSDFDVQDLDISVENCSGRNCPRLVMRGQLVNNCSEPAGARVEIEARAGNGNPVDSVDGWPARTENLGPGESAEFDFTAMMEFERNMSDFSVSIIETRTW</sequence>
<dbReference type="PROSITE" id="PS51257">
    <property type="entry name" value="PROKAR_LIPOPROTEIN"/>
    <property type="match status" value="1"/>
</dbReference>
<keyword evidence="3" id="KW-1185">Reference proteome</keyword>
<proteinExistence type="predicted"/>
<dbReference type="AlphaFoldDB" id="A0AAP6JCE2"/>
<protein>
    <recommendedName>
        <fullName evidence="4">Secreted protein</fullName>
    </recommendedName>
</protein>
<feature type="signal peptide" evidence="1">
    <location>
        <begin position="1"/>
        <end position="26"/>
    </location>
</feature>
<dbReference type="EMBL" id="JAYGII010000001">
    <property type="protein sequence ID" value="MEA5444228.1"/>
    <property type="molecule type" value="Genomic_DNA"/>
</dbReference>
<evidence type="ECO:0000313" key="3">
    <source>
        <dbReference type="Proteomes" id="UP001302316"/>
    </source>
</evidence>
<keyword evidence="1" id="KW-0732">Signal</keyword>
<evidence type="ECO:0008006" key="4">
    <source>
        <dbReference type="Google" id="ProtNLM"/>
    </source>
</evidence>
<accession>A0AAP6JCE2</accession>
<organism evidence="2 3">
    <name type="scientific">Natronospira elongata</name>
    <dbReference type="NCBI Taxonomy" id="3110268"/>
    <lineage>
        <taxon>Bacteria</taxon>
        <taxon>Pseudomonadati</taxon>
        <taxon>Pseudomonadota</taxon>
        <taxon>Gammaproteobacteria</taxon>
        <taxon>Natronospirales</taxon>
        <taxon>Natronospiraceae</taxon>
        <taxon>Natronospira</taxon>
    </lineage>
</organism>
<evidence type="ECO:0000256" key="1">
    <source>
        <dbReference type="SAM" id="SignalP"/>
    </source>
</evidence>
<feature type="chain" id="PRO_5042923513" description="Secreted protein" evidence="1">
    <location>
        <begin position="27"/>
        <end position="129"/>
    </location>
</feature>